<evidence type="ECO:0000256" key="2">
    <source>
        <dbReference type="ARBA" id="ARBA00005587"/>
    </source>
</evidence>
<gene>
    <name evidence="7" type="ORF">ACN38_g11642</name>
</gene>
<dbReference type="GO" id="GO:0015123">
    <property type="term" value="F:acetate transmembrane transporter activity"/>
    <property type="evidence" value="ECO:0007669"/>
    <property type="project" value="TreeGrafter"/>
</dbReference>
<dbReference type="GO" id="GO:0005886">
    <property type="term" value="C:plasma membrane"/>
    <property type="evidence" value="ECO:0007669"/>
    <property type="project" value="TreeGrafter"/>
</dbReference>
<feature type="transmembrane region" description="Helical" evidence="6">
    <location>
        <begin position="126"/>
        <end position="146"/>
    </location>
</feature>
<evidence type="ECO:0000256" key="4">
    <source>
        <dbReference type="ARBA" id="ARBA00022989"/>
    </source>
</evidence>
<evidence type="ECO:0000256" key="6">
    <source>
        <dbReference type="SAM" id="Phobius"/>
    </source>
</evidence>
<sequence length="247" mass="27098">MLSDEMSTEKGNETPVFRPSQPVMKPGAHLANPAPLAMGGFATTLLSVSLAMMNFREVYTQTIFMGDLCFVAGIGMLISAQWEMVRGNTFSYTVLSAFAFFYGGYGVIMIPALGIVDAYGGYTPEYHNALGFFILLWAVFNLFFLLASCALNLCYFLLFLTLELCLIFDAAGSFVLADGFTDKSADLMTVAGAFAFVSSLLGYYSVLHYLCEESLPFSVPMGDTSQAWKRWCKKPTREDSKGQGKLV</sequence>
<evidence type="ECO:0000256" key="5">
    <source>
        <dbReference type="ARBA" id="ARBA00023136"/>
    </source>
</evidence>
<dbReference type="PANTHER" id="PTHR31123:SF7">
    <property type="entry name" value="MARVEL DOMAIN-CONTAINING PROTEIN"/>
    <property type="match status" value="1"/>
</dbReference>
<accession>A0A0M9WAJ7</accession>
<evidence type="ECO:0000313" key="8">
    <source>
        <dbReference type="Proteomes" id="UP000037696"/>
    </source>
</evidence>
<reference evidence="7 8" key="1">
    <citation type="submission" date="2015-08" db="EMBL/GenBank/DDBJ databases">
        <title>Genome sequencing of Penicillium nordicum.</title>
        <authorList>
            <person name="Nguyen H.D."/>
            <person name="Seifert K.A."/>
        </authorList>
    </citation>
    <scope>NUCLEOTIDE SEQUENCE [LARGE SCALE GENOMIC DNA]</scope>
    <source>
        <strain evidence="7 8">DAOMC 185683</strain>
    </source>
</reference>
<dbReference type="OrthoDB" id="3648309at2759"/>
<feature type="transmembrane region" description="Helical" evidence="6">
    <location>
        <begin position="90"/>
        <end position="114"/>
    </location>
</feature>
<keyword evidence="8" id="KW-1185">Reference proteome</keyword>
<organism evidence="7 8">
    <name type="scientific">Penicillium nordicum</name>
    <dbReference type="NCBI Taxonomy" id="229535"/>
    <lineage>
        <taxon>Eukaryota</taxon>
        <taxon>Fungi</taxon>
        <taxon>Dikarya</taxon>
        <taxon>Ascomycota</taxon>
        <taxon>Pezizomycotina</taxon>
        <taxon>Eurotiomycetes</taxon>
        <taxon>Eurotiomycetidae</taxon>
        <taxon>Eurotiales</taxon>
        <taxon>Aspergillaceae</taxon>
        <taxon>Penicillium</taxon>
    </lineage>
</organism>
<evidence type="ECO:0000313" key="7">
    <source>
        <dbReference type="EMBL" id="KOS37555.1"/>
    </source>
</evidence>
<keyword evidence="4 6" id="KW-1133">Transmembrane helix</keyword>
<dbReference type="InterPro" id="IPR051633">
    <property type="entry name" value="AceTr"/>
</dbReference>
<dbReference type="InterPro" id="IPR000791">
    <property type="entry name" value="Gpr1/Fun34/SatP-like"/>
</dbReference>
<comment type="caution">
    <text evidence="7">The sequence shown here is derived from an EMBL/GenBank/DDBJ whole genome shotgun (WGS) entry which is preliminary data.</text>
</comment>
<protein>
    <submittedName>
        <fullName evidence="7">Uncharacterized protein</fullName>
    </submittedName>
</protein>
<dbReference type="EMBL" id="LHQQ01000311">
    <property type="protein sequence ID" value="KOS37555.1"/>
    <property type="molecule type" value="Genomic_DNA"/>
</dbReference>
<feature type="transmembrane region" description="Helical" evidence="6">
    <location>
        <begin position="58"/>
        <end position="78"/>
    </location>
</feature>
<feature type="transmembrane region" description="Helical" evidence="6">
    <location>
        <begin position="34"/>
        <end position="52"/>
    </location>
</feature>
<evidence type="ECO:0000256" key="3">
    <source>
        <dbReference type="ARBA" id="ARBA00022692"/>
    </source>
</evidence>
<feature type="transmembrane region" description="Helical" evidence="6">
    <location>
        <begin position="153"/>
        <end position="176"/>
    </location>
</feature>
<feature type="transmembrane region" description="Helical" evidence="6">
    <location>
        <begin position="188"/>
        <end position="211"/>
    </location>
</feature>
<comment type="similarity">
    <text evidence="2">Belongs to the acetate uptake transporter (AceTr) (TC 2.A.96) family.</text>
</comment>
<name>A0A0M9WAJ7_9EURO</name>
<dbReference type="Proteomes" id="UP000037696">
    <property type="component" value="Unassembled WGS sequence"/>
</dbReference>
<proteinExistence type="inferred from homology"/>
<dbReference type="PANTHER" id="PTHR31123">
    <property type="entry name" value="ACCUMULATION OF DYADS PROTEIN 2-RELATED"/>
    <property type="match status" value="1"/>
</dbReference>
<dbReference type="AlphaFoldDB" id="A0A0M9WAJ7"/>
<comment type="subcellular location">
    <subcellularLocation>
        <location evidence="1">Membrane</location>
        <topology evidence="1">Multi-pass membrane protein</topology>
    </subcellularLocation>
</comment>
<keyword evidence="5 6" id="KW-0472">Membrane</keyword>
<keyword evidence="3 6" id="KW-0812">Transmembrane</keyword>
<dbReference type="Pfam" id="PF01184">
    <property type="entry name" value="Gpr1_Fun34_YaaH"/>
    <property type="match status" value="1"/>
</dbReference>
<evidence type="ECO:0000256" key="1">
    <source>
        <dbReference type="ARBA" id="ARBA00004141"/>
    </source>
</evidence>